<evidence type="ECO:0008006" key="3">
    <source>
        <dbReference type="Google" id="ProtNLM"/>
    </source>
</evidence>
<organism evidence="1 2">
    <name type="scientific">Eikenella corrodens</name>
    <dbReference type="NCBI Taxonomy" id="539"/>
    <lineage>
        <taxon>Bacteria</taxon>
        <taxon>Pseudomonadati</taxon>
        <taxon>Pseudomonadota</taxon>
        <taxon>Betaproteobacteria</taxon>
        <taxon>Neisseriales</taxon>
        <taxon>Neisseriaceae</taxon>
        <taxon>Eikenella</taxon>
    </lineage>
</organism>
<sequence length="350" mass="41615">MEQLEYQVAPPPRIYLALPNISGITELFIQNLQHHGFDVISTDIAMQFSYPSFSARLQTKYRQLLLGERDAKLRLQSKIIQQELSAQLNEQPVDYALIIRSDLLHPELLTFVRRNTRHTMVAYQWDGIQRYPNIWRTIPYFDRFFIFDPADLAYQQYPLLPTTNFYFDHLPTDNTNTNNNFYFLGFHNDDRAAGISNFARYAKQQGWQLNFNILWNQEPSKFHNFYPENVNFITSAISFDENQVNIRNSKILVDFVIQAHHGLSFRTFEALHYQKKLITTNTQIRYYDFYHPDNIFIWDGLSFDGITDFLKQPYYEIDPPIKERYSFGNWIRYILDIPPYDPISLPKITI</sequence>
<gene>
    <name evidence="1" type="ORF">A7P89_05375</name>
</gene>
<evidence type="ECO:0000313" key="2">
    <source>
        <dbReference type="Proteomes" id="UP000078103"/>
    </source>
</evidence>
<protein>
    <recommendedName>
        <fullName evidence="3">Lipopolysaccharide biosynthesis protein</fullName>
    </recommendedName>
</protein>
<dbReference type="AlphaFoldDB" id="A0A1A9RQV7"/>
<reference evidence="2" key="1">
    <citation type="submission" date="2016-05" db="EMBL/GenBank/DDBJ databases">
        <title>Draft genome of Corynebacterium afermentans subsp. afermentans LCDC 88199T.</title>
        <authorList>
            <person name="Bernier A.-M."/>
            <person name="Bernard K."/>
        </authorList>
    </citation>
    <scope>NUCLEOTIDE SEQUENCE [LARGE SCALE GENOMIC DNA]</scope>
    <source>
        <strain evidence="2">NML120819</strain>
    </source>
</reference>
<dbReference type="Proteomes" id="UP000078103">
    <property type="component" value="Unassembled WGS sequence"/>
</dbReference>
<evidence type="ECO:0000313" key="1">
    <source>
        <dbReference type="EMBL" id="OAM22217.1"/>
    </source>
</evidence>
<dbReference type="RefSeq" id="WP_064105673.1">
    <property type="nucleotide sequence ID" value="NZ_LXSH01000017.1"/>
</dbReference>
<name>A0A1A9RQV7_EIKCO</name>
<comment type="caution">
    <text evidence="1">The sequence shown here is derived from an EMBL/GenBank/DDBJ whole genome shotgun (WGS) entry which is preliminary data.</text>
</comment>
<accession>A0A1A9RQV7</accession>
<dbReference type="EMBL" id="LXSH01000017">
    <property type="protein sequence ID" value="OAM22217.1"/>
    <property type="molecule type" value="Genomic_DNA"/>
</dbReference>
<proteinExistence type="predicted"/>